<name>A0A0H4TBE2_9BACT</name>
<keyword evidence="1" id="KW-0812">Transmembrane</keyword>
<dbReference type="EMBL" id="KT007030">
    <property type="protein sequence ID" value="AKQ04175.1"/>
    <property type="molecule type" value="Genomic_DNA"/>
</dbReference>
<reference evidence="2" key="1">
    <citation type="journal article" date="2015" name="ISME J.">
        <title>Aquifer environment selects for microbial species cohorts in sediment and groundwater.</title>
        <authorList>
            <person name="Hug L.A."/>
            <person name="Thomas B.C."/>
            <person name="Brown C.T."/>
            <person name="Frischkorn K.R."/>
            <person name="Williams K.H."/>
            <person name="Tringe S.G."/>
            <person name="Banfield J.F."/>
        </authorList>
    </citation>
    <scope>NUCLEOTIDE SEQUENCE</scope>
</reference>
<accession>A0A0H4TBE2</accession>
<feature type="transmembrane region" description="Helical" evidence="1">
    <location>
        <begin position="12"/>
        <end position="32"/>
    </location>
</feature>
<dbReference type="NCBIfam" id="NF040576">
    <property type="entry name" value="T2SS_GspM_XpsM"/>
    <property type="match status" value="1"/>
</dbReference>
<dbReference type="InterPro" id="IPR014717">
    <property type="entry name" value="Transl_elong_EF1B/ribsomal_bS6"/>
</dbReference>
<keyword evidence="1" id="KW-1133">Transmembrane helix</keyword>
<organism evidence="2">
    <name type="scientific">uncultured bacterium Rifle_16ft_4_minimus_4226</name>
    <dbReference type="NCBI Taxonomy" id="1665160"/>
    <lineage>
        <taxon>Bacteria</taxon>
        <taxon>environmental samples</taxon>
    </lineage>
</organism>
<sequence length="183" mass="20915">MKVSEREKRYLSVTLISALLFLVYKLILGPVITSEGKIKEELVAKEKLLDKYHHFLDEKGQAEEQLKLLRGALKSLEPRLFTGKTTSLAAADLQNLLKTLSTKNNIDIKSTKVLDTEKVERYEKIPVQIITESYVTHLVDFLYAVENQDKILVIPELNIDITNYRYPDKVRATLVVAGFRRPG</sequence>
<keyword evidence="1" id="KW-0472">Membrane</keyword>
<proteinExistence type="predicted"/>
<dbReference type="Gene3D" id="3.30.70.60">
    <property type="match status" value="1"/>
</dbReference>
<evidence type="ECO:0000256" key="1">
    <source>
        <dbReference type="SAM" id="Phobius"/>
    </source>
</evidence>
<evidence type="ECO:0000313" key="2">
    <source>
        <dbReference type="EMBL" id="AKQ04175.1"/>
    </source>
</evidence>
<dbReference type="AlphaFoldDB" id="A0A0H4TBE2"/>
<dbReference type="InterPro" id="IPR034756">
    <property type="entry name" value="T2SSM_b"/>
</dbReference>
<dbReference type="Pfam" id="PF10741">
    <property type="entry name" value="T2SSM_b"/>
    <property type="match status" value="1"/>
</dbReference>
<protein>
    <submittedName>
        <fullName evidence="2">Uncharacterized protein</fullName>
    </submittedName>
</protein>